<accession>A0A545TB36</accession>
<organism evidence="3 4">
    <name type="scientific">Denitrobaculum tricleocarpae</name>
    <dbReference type="NCBI Taxonomy" id="2591009"/>
    <lineage>
        <taxon>Bacteria</taxon>
        <taxon>Pseudomonadati</taxon>
        <taxon>Pseudomonadota</taxon>
        <taxon>Alphaproteobacteria</taxon>
        <taxon>Rhodospirillales</taxon>
        <taxon>Rhodospirillaceae</taxon>
        <taxon>Denitrobaculum</taxon>
    </lineage>
</organism>
<evidence type="ECO:0000256" key="1">
    <source>
        <dbReference type="ARBA" id="ARBA00022849"/>
    </source>
</evidence>
<dbReference type="Gene3D" id="3.40.50.2300">
    <property type="match status" value="1"/>
</dbReference>
<dbReference type="SMART" id="SM00226">
    <property type="entry name" value="LMWPc"/>
    <property type="match status" value="1"/>
</dbReference>
<sequence>MRDLPDAVLFSCTMNAVRSPMAESILKHLLGHRIYVDSAGVRGGELDGFAIEVMDEIGIDISRHKAKTFDTLEDTSFDLIISLSPEAQHRAVELTRTMACEVEFWNTFDPSIVEGNREVRLDAYRQVRDQLLKRITERFTLDLKPNL</sequence>
<proteinExistence type="predicted"/>
<protein>
    <submittedName>
        <fullName evidence="3">Arsenate reductase ArsC</fullName>
    </submittedName>
</protein>
<dbReference type="InterPro" id="IPR036196">
    <property type="entry name" value="Ptyr_pPase_sf"/>
</dbReference>
<comment type="caution">
    <text evidence="3">The sequence shown here is derived from an EMBL/GenBank/DDBJ whole genome shotgun (WGS) entry which is preliminary data.</text>
</comment>
<keyword evidence="1" id="KW-0059">Arsenical resistance</keyword>
<dbReference type="InterPro" id="IPR023485">
    <property type="entry name" value="Ptyr_pPase"/>
</dbReference>
<dbReference type="SUPFAM" id="SSF52788">
    <property type="entry name" value="Phosphotyrosine protein phosphatases I"/>
    <property type="match status" value="1"/>
</dbReference>
<dbReference type="AlphaFoldDB" id="A0A545TB36"/>
<name>A0A545TB36_9PROT</name>
<evidence type="ECO:0000313" key="4">
    <source>
        <dbReference type="Proteomes" id="UP000315252"/>
    </source>
</evidence>
<feature type="domain" description="Phosphotyrosine protein phosphatase I" evidence="2">
    <location>
        <begin position="6"/>
        <end position="141"/>
    </location>
</feature>
<dbReference type="Proteomes" id="UP000315252">
    <property type="component" value="Unassembled WGS sequence"/>
</dbReference>
<keyword evidence="4" id="KW-1185">Reference proteome</keyword>
<dbReference type="OrthoDB" id="9799372at2"/>
<evidence type="ECO:0000313" key="3">
    <source>
        <dbReference type="EMBL" id="TQV74430.1"/>
    </source>
</evidence>
<dbReference type="PANTHER" id="PTHR43428:SF1">
    <property type="entry name" value="ARSENATE REDUCTASE"/>
    <property type="match status" value="1"/>
</dbReference>
<dbReference type="Pfam" id="PF01451">
    <property type="entry name" value="LMWPc"/>
    <property type="match status" value="1"/>
</dbReference>
<dbReference type="EMBL" id="VHSH01000010">
    <property type="protein sequence ID" value="TQV74430.1"/>
    <property type="molecule type" value="Genomic_DNA"/>
</dbReference>
<dbReference type="CDD" id="cd16345">
    <property type="entry name" value="LMWP_ArsC"/>
    <property type="match status" value="1"/>
</dbReference>
<dbReference type="PANTHER" id="PTHR43428">
    <property type="entry name" value="ARSENATE REDUCTASE"/>
    <property type="match status" value="1"/>
</dbReference>
<dbReference type="GO" id="GO:0046685">
    <property type="term" value="P:response to arsenic-containing substance"/>
    <property type="evidence" value="ECO:0007669"/>
    <property type="project" value="UniProtKB-KW"/>
</dbReference>
<gene>
    <name evidence="3" type="ORF">FKG95_24435</name>
</gene>
<evidence type="ECO:0000259" key="2">
    <source>
        <dbReference type="SMART" id="SM00226"/>
    </source>
</evidence>
<reference evidence="3 4" key="1">
    <citation type="submission" date="2019-06" db="EMBL/GenBank/DDBJ databases">
        <title>Whole genome sequence for Rhodospirillaceae sp. R148.</title>
        <authorList>
            <person name="Wang G."/>
        </authorList>
    </citation>
    <scope>NUCLEOTIDE SEQUENCE [LARGE SCALE GENOMIC DNA]</scope>
    <source>
        <strain evidence="3 4">R148</strain>
    </source>
</reference>
<dbReference type="RefSeq" id="WP_142899061.1">
    <property type="nucleotide sequence ID" value="NZ_ML660061.1"/>
</dbReference>